<evidence type="ECO:0000256" key="6">
    <source>
        <dbReference type="ARBA" id="ARBA00022989"/>
    </source>
</evidence>
<dbReference type="InterPro" id="IPR004481">
    <property type="entry name" value="K/Na/Ca-exchanger"/>
</dbReference>
<feature type="region of interest" description="Disordered" evidence="8">
    <location>
        <begin position="358"/>
        <end position="377"/>
    </location>
</feature>
<evidence type="ECO:0000256" key="7">
    <source>
        <dbReference type="ARBA" id="ARBA00023136"/>
    </source>
</evidence>
<keyword evidence="4" id="KW-0106">Calcium</keyword>
<evidence type="ECO:0000256" key="5">
    <source>
        <dbReference type="ARBA" id="ARBA00022692"/>
    </source>
</evidence>
<feature type="region of interest" description="Disordered" evidence="8">
    <location>
        <begin position="246"/>
        <end position="276"/>
    </location>
</feature>
<name>A0ABQ9GIR6_9NEOP</name>
<keyword evidence="4" id="KW-0109">Calcium transport</keyword>
<organism evidence="10 11">
    <name type="scientific">Dryococelus australis</name>
    <dbReference type="NCBI Taxonomy" id="614101"/>
    <lineage>
        <taxon>Eukaryota</taxon>
        <taxon>Metazoa</taxon>
        <taxon>Ecdysozoa</taxon>
        <taxon>Arthropoda</taxon>
        <taxon>Hexapoda</taxon>
        <taxon>Insecta</taxon>
        <taxon>Pterygota</taxon>
        <taxon>Neoptera</taxon>
        <taxon>Polyneoptera</taxon>
        <taxon>Phasmatodea</taxon>
        <taxon>Verophasmatodea</taxon>
        <taxon>Anareolatae</taxon>
        <taxon>Phasmatidae</taxon>
        <taxon>Eurycanthinae</taxon>
        <taxon>Dryococelus</taxon>
    </lineage>
</organism>
<evidence type="ECO:0000256" key="8">
    <source>
        <dbReference type="SAM" id="MobiDB-lite"/>
    </source>
</evidence>
<dbReference type="PANTHER" id="PTHR10846:SF70">
    <property type="entry name" value="ZYDECO, ISOFORM F"/>
    <property type="match status" value="1"/>
</dbReference>
<dbReference type="Pfam" id="PF01699">
    <property type="entry name" value="Na_Ca_ex"/>
    <property type="match status" value="1"/>
</dbReference>
<evidence type="ECO:0000256" key="2">
    <source>
        <dbReference type="ARBA" id="ARBA00005364"/>
    </source>
</evidence>
<keyword evidence="4" id="KW-0813">Transport</keyword>
<accession>A0ABQ9GIR6</accession>
<feature type="compositionally biased region" description="Basic and acidic residues" evidence="8">
    <location>
        <begin position="263"/>
        <end position="276"/>
    </location>
</feature>
<sequence length="525" mass="56835">MSVKRGEYGTASEYEDIKTGDPRENSPTSGSVQYDSQMQKSGVTRSGFKPGSPWWEASRLTTPPSWPLYCHRTLVFLLKVSPFGRHECFVICRVLVMNSVIDYFVHCTSSSINFLSWVAYCSAAIDFFGSGANYPIDFCRTEAAAVAGLDDEQSFDVNCTPPAIDDFPRDLFSERQRQDGALVLHVVASLYLFVALAVVCDKYFVPAVEKICQGERTTCLPGPSSRQYWREPTFFSMERHWNVKAGEAGGTQENPPTSAIVQHDSHMRKSRSEPAGDRVRMAVVGGERASHCTTTAPSVSVTLPVVFVMRLPADTGVYVCFYVSCPTVDTDGSAIMPFEGSAEVPDVTAEETYRTVPMRTGGESSSELAIDLDGNSDGPSAEDVDVAETLTGVVIYCVAALNMSNDVAGATFMAAATSAPELFVNVIGTFITEGDIGVGTIVGSAVFNILAVAACCGIGAGIVVPLDWWPLTRDCLAYGVTVALMICIIHDERVEWYEALILVLLYIVYIAGESSPTTLCGQHVE</sequence>
<keyword evidence="3" id="KW-0050">Antiport</keyword>
<evidence type="ECO:0000259" key="9">
    <source>
        <dbReference type="Pfam" id="PF01699"/>
    </source>
</evidence>
<reference evidence="10 11" key="1">
    <citation type="submission" date="2023-02" db="EMBL/GenBank/DDBJ databases">
        <title>LHISI_Scaffold_Assembly.</title>
        <authorList>
            <person name="Stuart O.P."/>
            <person name="Cleave R."/>
            <person name="Magrath M.J.L."/>
            <person name="Mikheyev A.S."/>
        </authorList>
    </citation>
    <scope>NUCLEOTIDE SEQUENCE [LARGE SCALE GENOMIC DNA]</scope>
    <source>
        <strain evidence="10">Daus_M_001</strain>
        <tissue evidence="10">Leg muscle</tissue>
    </source>
</reference>
<dbReference type="PANTHER" id="PTHR10846">
    <property type="entry name" value="SODIUM/POTASSIUM/CALCIUM EXCHANGER"/>
    <property type="match status" value="1"/>
</dbReference>
<proteinExistence type="inferred from homology"/>
<dbReference type="InterPro" id="IPR004837">
    <property type="entry name" value="NaCa_Exmemb"/>
</dbReference>
<keyword evidence="5" id="KW-0812">Transmembrane</keyword>
<keyword evidence="6" id="KW-1133">Transmembrane helix</keyword>
<feature type="compositionally biased region" description="Polar residues" evidence="8">
    <location>
        <begin position="25"/>
        <end position="44"/>
    </location>
</feature>
<keyword evidence="7" id="KW-0472">Membrane</keyword>
<comment type="subcellular location">
    <subcellularLocation>
        <location evidence="1">Membrane</location>
        <topology evidence="1">Multi-pass membrane protein</topology>
    </subcellularLocation>
</comment>
<protein>
    <recommendedName>
        <fullName evidence="9">Sodium/calcium exchanger membrane region domain-containing protein</fullName>
    </recommendedName>
</protein>
<dbReference type="Proteomes" id="UP001159363">
    <property type="component" value="Chromosome 11"/>
</dbReference>
<evidence type="ECO:0000313" key="10">
    <source>
        <dbReference type="EMBL" id="KAJ8871918.1"/>
    </source>
</evidence>
<feature type="compositionally biased region" description="Basic and acidic residues" evidence="8">
    <location>
        <begin position="15"/>
        <end position="24"/>
    </location>
</feature>
<comment type="caution">
    <text evidence="10">The sequence shown here is derived from an EMBL/GenBank/DDBJ whole genome shotgun (WGS) entry which is preliminary data.</text>
</comment>
<feature type="compositionally biased region" description="Polar residues" evidence="8">
    <location>
        <begin position="251"/>
        <end position="260"/>
    </location>
</feature>
<dbReference type="EMBL" id="JARBHB010000012">
    <property type="protein sequence ID" value="KAJ8871918.1"/>
    <property type="molecule type" value="Genomic_DNA"/>
</dbReference>
<dbReference type="Gene3D" id="1.20.1420.30">
    <property type="entry name" value="NCX, central ion-binding region"/>
    <property type="match status" value="1"/>
</dbReference>
<evidence type="ECO:0000256" key="3">
    <source>
        <dbReference type="ARBA" id="ARBA00022449"/>
    </source>
</evidence>
<comment type="similarity">
    <text evidence="2">Belongs to the Ca(2+):cation antiporter (CaCA) (TC 2.A.19) family. SLC24A subfamily.</text>
</comment>
<evidence type="ECO:0000256" key="1">
    <source>
        <dbReference type="ARBA" id="ARBA00004141"/>
    </source>
</evidence>
<evidence type="ECO:0000256" key="4">
    <source>
        <dbReference type="ARBA" id="ARBA00022568"/>
    </source>
</evidence>
<evidence type="ECO:0000313" key="11">
    <source>
        <dbReference type="Proteomes" id="UP001159363"/>
    </source>
</evidence>
<gene>
    <name evidence="10" type="ORF">PR048_028258</name>
</gene>
<feature type="region of interest" description="Disordered" evidence="8">
    <location>
        <begin position="1"/>
        <end position="48"/>
    </location>
</feature>
<keyword evidence="4" id="KW-0406">Ion transport</keyword>
<feature type="domain" description="Sodium/calcium exchanger membrane region" evidence="9">
    <location>
        <begin position="398"/>
        <end position="511"/>
    </location>
</feature>
<dbReference type="InterPro" id="IPR044880">
    <property type="entry name" value="NCX_ion-bd_dom_sf"/>
</dbReference>
<keyword evidence="11" id="KW-1185">Reference proteome</keyword>